<evidence type="ECO:0000313" key="3">
    <source>
        <dbReference type="Proteomes" id="UP000233556"/>
    </source>
</evidence>
<evidence type="ECO:0000313" key="2">
    <source>
        <dbReference type="EMBL" id="PKU44953.1"/>
    </source>
</evidence>
<organism evidence="2 3">
    <name type="scientific">Limosa lapponica baueri</name>
    <dbReference type="NCBI Taxonomy" id="1758121"/>
    <lineage>
        <taxon>Eukaryota</taxon>
        <taxon>Metazoa</taxon>
        <taxon>Chordata</taxon>
        <taxon>Craniata</taxon>
        <taxon>Vertebrata</taxon>
        <taxon>Euteleostomi</taxon>
        <taxon>Archelosauria</taxon>
        <taxon>Archosauria</taxon>
        <taxon>Dinosauria</taxon>
        <taxon>Saurischia</taxon>
        <taxon>Theropoda</taxon>
        <taxon>Coelurosauria</taxon>
        <taxon>Aves</taxon>
        <taxon>Neognathae</taxon>
        <taxon>Neoaves</taxon>
        <taxon>Charadriiformes</taxon>
        <taxon>Scolopacidae</taxon>
        <taxon>Limosa</taxon>
    </lineage>
</organism>
<evidence type="ECO:0000256" key="1">
    <source>
        <dbReference type="SAM" id="MobiDB-lite"/>
    </source>
</evidence>
<feature type="region of interest" description="Disordered" evidence="1">
    <location>
        <begin position="1"/>
        <end position="26"/>
    </location>
</feature>
<proteinExistence type="predicted"/>
<protein>
    <submittedName>
        <fullName evidence="2">Uncharacterized protein</fullName>
    </submittedName>
</protein>
<dbReference type="Proteomes" id="UP000233556">
    <property type="component" value="Unassembled WGS sequence"/>
</dbReference>
<accession>A0A2I0UFY7</accession>
<dbReference type="AlphaFoldDB" id="A0A2I0UFY7"/>
<reference evidence="3" key="2">
    <citation type="submission" date="2017-12" db="EMBL/GenBank/DDBJ databases">
        <title>Genome sequence of the Bar-tailed Godwit (Limosa lapponica baueri).</title>
        <authorList>
            <person name="Lima N.C.B."/>
            <person name="Parody-Merino A.M."/>
            <person name="Battley P.F."/>
            <person name="Fidler A.E."/>
            <person name="Prosdocimi F."/>
        </authorList>
    </citation>
    <scope>NUCLEOTIDE SEQUENCE [LARGE SCALE GENOMIC DNA]</scope>
</reference>
<gene>
    <name evidence="2" type="ORF">llap_4735</name>
</gene>
<sequence>MTGAARDSSWLWTPEPVKAKREDGAPEVNSPCVVAPMNISSASNNLFSTVLDILGSIQDTFGNELIPTVPTQRIMFAIRECHRLLDRTQELATVGFLPSQINRCTSGVEELQHFPPFYCCNVYAITVTGPLRATEAKGLRRSAQISNVCGFG</sequence>
<name>A0A2I0UFY7_LIMLA</name>
<dbReference type="EMBL" id="KZ505792">
    <property type="protein sequence ID" value="PKU44953.1"/>
    <property type="molecule type" value="Genomic_DNA"/>
</dbReference>
<reference evidence="3" key="1">
    <citation type="submission" date="2017-11" db="EMBL/GenBank/DDBJ databases">
        <authorList>
            <person name="Lima N.C."/>
            <person name="Parody-Merino A.M."/>
            <person name="Battley P.F."/>
            <person name="Fidler A.E."/>
            <person name="Prosdocimi F."/>
        </authorList>
    </citation>
    <scope>NUCLEOTIDE SEQUENCE [LARGE SCALE GENOMIC DNA]</scope>
</reference>
<keyword evidence="3" id="KW-1185">Reference proteome</keyword>